<dbReference type="EMBL" id="MT143709">
    <property type="protein sequence ID" value="QJB01478.1"/>
    <property type="molecule type" value="Genomic_DNA"/>
</dbReference>
<feature type="compositionally biased region" description="Basic residues" evidence="1">
    <location>
        <begin position="26"/>
        <end position="35"/>
    </location>
</feature>
<name>A0A6M3M201_9ZZZZ</name>
<feature type="region of interest" description="Disordered" evidence="1">
    <location>
        <begin position="1"/>
        <end position="46"/>
    </location>
</feature>
<evidence type="ECO:0000313" key="3">
    <source>
        <dbReference type="EMBL" id="QJH92498.1"/>
    </source>
</evidence>
<evidence type="ECO:0000256" key="1">
    <source>
        <dbReference type="SAM" id="MobiDB-lite"/>
    </source>
</evidence>
<reference evidence="2" key="1">
    <citation type="submission" date="2020-03" db="EMBL/GenBank/DDBJ databases">
        <title>The deep terrestrial virosphere.</title>
        <authorList>
            <person name="Holmfeldt K."/>
            <person name="Nilsson E."/>
            <person name="Simone D."/>
            <person name="Lopez-Fernandez M."/>
            <person name="Wu X."/>
            <person name="de Brujin I."/>
            <person name="Lundin D."/>
            <person name="Andersson A."/>
            <person name="Bertilsson S."/>
            <person name="Dopson M."/>
        </authorList>
    </citation>
    <scope>NUCLEOTIDE SEQUENCE</scope>
    <source>
        <strain evidence="2">MM171A00102</strain>
        <strain evidence="3">MM171B00096</strain>
    </source>
</reference>
<evidence type="ECO:0000313" key="2">
    <source>
        <dbReference type="EMBL" id="QJB01478.1"/>
    </source>
</evidence>
<proteinExistence type="predicted"/>
<accession>A0A6M3M201</accession>
<dbReference type="EMBL" id="MT143896">
    <property type="protein sequence ID" value="QJH92498.1"/>
    <property type="molecule type" value="Genomic_DNA"/>
</dbReference>
<protein>
    <submittedName>
        <fullName evidence="2">Uncharacterized protein</fullName>
    </submittedName>
</protein>
<dbReference type="AlphaFoldDB" id="A0A6M3M201"/>
<organism evidence="2">
    <name type="scientific">viral metagenome</name>
    <dbReference type="NCBI Taxonomy" id="1070528"/>
    <lineage>
        <taxon>unclassified sequences</taxon>
        <taxon>metagenomes</taxon>
        <taxon>organismal metagenomes</taxon>
    </lineage>
</organism>
<sequence>MEDNKPLGSAESAIGAPNIQTEFKPKRSPRPSRAKPKAEAATASKEAEKMFEITLHDSKEIPPNGQLIGVNGRQIFLKPGVRRKVPASFLEVLDNAVQALPEVNEKLQVIGMRNAPRLTYTLHRDA</sequence>
<gene>
    <name evidence="2" type="ORF">MM171A00102_0037</name>
    <name evidence="3" type="ORF">MM171B00096_0060</name>
</gene>